<dbReference type="AlphaFoldDB" id="A0A6A7NAX0"/>
<name>A0A6A7NAX0_9BURK</name>
<evidence type="ECO:0000313" key="1">
    <source>
        <dbReference type="EMBL" id="MQA41677.1"/>
    </source>
</evidence>
<sequence length="192" mass="20503">MSDGLAVAARDKVSMSVGGWGRRALTGWSWRRLARRRYAAGCLACAALIYGWSALAQLSEQHAQLRTAAARVAAVLAAGAADQAPPSPLPLQAEEDVTRLMRDLHQLAQRRDLALAEATCTPAGPVADSGIARLRIDARARGNYVGLKNFLADALAAHEGLSLDGLSIRRGTPADVKVDVQLTFSLYYRKPA</sequence>
<dbReference type="EMBL" id="WHUG01000015">
    <property type="protein sequence ID" value="MQA41677.1"/>
    <property type="molecule type" value="Genomic_DNA"/>
</dbReference>
<dbReference type="Gene3D" id="3.30.70.60">
    <property type="match status" value="1"/>
</dbReference>
<accession>A0A6A7NAX0</accession>
<reference evidence="1 2" key="1">
    <citation type="submission" date="2019-10" db="EMBL/GenBank/DDBJ databases">
        <title>Two novel species isolated from a subtropical stream in China.</title>
        <authorList>
            <person name="Lu H."/>
        </authorList>
    </citation>
    <scope>NUCLEOTIDE SEQUENCE [LARGE SCALE GENOMIC DNA]</scope>
    <source>
        <strain evidence="1 2">FT29W</strain>
    </source>
</reference>
<keyword evidence="2" id="KW-1185">Reference proteome</keyword>
<dbReference type="Proteomes" id="UP000440498">
    <property type="component" value="Unassembled WGS sequence"/>
</dbReference>
<gene>
    <name evidence="1" type="ORF">GEV02_26375</name>
</gene>
<evidence type="ECO:0008006" key="3">
    <source>
        <dbReference type="Google" id="ProtNLM"/>
    </source>
</evidence>
<dbReference type="InterPro" id="IPR014717">
    <property type="entry name" value="Transl_elong_EF1B/ribsomal_bS6"/>
</dbReference>
<organism evidence="1 2">
    <name type="scientific">Rugamonas aquatica</name>
    <dbReference type="NCBI Taxonomy" id="2743357"/>
    <lineage>
        <taxon>Bacteria</taxon>
        <taxon>Pseudomonadati</taxon>
        <taxon>Pseudomonadota</taxon>
        <taxon>Betaproteobacteria</taxon>
        <taxon>Burkholderiales</taxon>
        <taxon>Oxalobacteraceae</taxon>
        <taxon>Telluria group</taxon>
        <taxon>Rugamonas</taxon>
    </lineage>
</organism>
<comment type="caution">
    <text evidence="1">The sequence shown here is derived from an EMBL/GenBank/DDBJ whole genome shotgun (WGS) entry which is preliminary data.</text>
</comment>
<protein>
    <recommendedName>
        <fullName evidence="3">Type 4a pilus biogenesis protein PilO</fullName>
    </recommendedName>
</protein>
<proteinExistence type="predicted"/>
<evidence type="ECO:0000313" key="2">
    <source>
        <dbReference type="Proteomes" id="UP000440498"/>
    </source>
</evidence>
<dbReference type="RefSeq" id="WP_152840883.1">
    <property type="nucleotide sequence ID" value="NZ_WHUG01000015.1"/>
</dbReference>